<dbReference type="CDD" id="cd03784">
    <property type="entry name" value="GT1_Gtf-like"/>
    <property type="match status" value="1"/>
</dbReference>
<evidence type="ECO:0000313" key="6">
    <source>
        <dbReference type="Proteomes" id="UP001159428"/>
    </source>
</evidence>
<dbReference type="SUPFAM" id="SSF53756">
    <property type="entry name" value="UDP-Glycosyltransferase/glycogen phosphorylase"/>
    <property type="match status" value="1"/>
</dbReference>
<dbReference type="Gene3D" id="3.40.50.2000">
    <property type="entry name" value="Glycogen Phosphorylase B"/>
    <property type="match status" value="1"/>
</dbReference>
<name>A0AAU9X1Z2_9CNID</name>
<dbReference type="GO" id="GO:0008194">
    <property type="term" value="F:UDP-glycosyltransferase activity"/>
    <property type="evidence" value="ECO:0007669"/>
    <property type="project" value="InterPro"/>
</dbReference>
<keyword evidence="4" id="KW-0732">Signal</keyword>
<feature type="signal peptide" evidence="4">
    <location>
        <begin position="1"/>
        <end position="47"/>
    </location>
</feature>
<dbReference type="InterPro" id="IPR002213">
    <property type="entry name" value="UDP_glucos_trans"/>
</dbReference>
<protein>
    <submittedName>
        <fullName evidence="5">Uncharacterized protein</fullName>
    </submittedName>
</protein>
<dbReference type="InterPro" id="IPR050271">
    <property type="entry name" value="UDP-glycosyltransferase"/>
</dbReference>
<evidence type="ECO:0000313" key="5">
    <source>
        <dbReference type="EMBL" id="CAH3134269.1"/>
    </source>
</evidence>
<evidence type="ECO:0000256" key="2">
    <source>
        <dbReference type="ARBA" id="ARBA00022676"/>
    </source>
</evidence>
<reference evidence="5 6" key="1">
    <citation type="submission" date="2022-05" db="EMBL/GenBank/DDBJ databases">
        <authorList>
            <consortium name="Genoscope - CEA"/>
            <person name="William W."/>
        </authorList>
    </citation>
    <scope>NUCLEOTIDE SEQUENCE [LARGE SCALE GENOMIC DNA]</scope>
</reference>
<comment type="caution">
    <text evidence="5">The sequence shown here is derived from an EMBL/GenBank/DDBJ whole genome shotgun (WGS) entry which is preliminary data.</text>
</comment>
<dbReference type="Pfam" id="PF00201">
    <property type="entry name" value="UDPGT"/>
    <property type="match status" value="1"/>
</dbReference>
<comment type="similarity">
    <text evidence="1">Belongs to the UDP-glycosyltransferase family.</text>
</comment>
<proteinExistence type="inferred from homology"/>
<evidence type="ECO:0000256" key="4">
    <source>
        <dbReference type="SAM" id="SignalP"/>
    </source>
</evidence>
<keyword evidence="6" id="KW-1185">Reference proteome</keyword>
<dbReference type="AlphaFoldDB" id="A0AAU9X1Z2"/>
<accession>A0AAU9X1Z2</accession>
<keyword evidence="3" id="KW-0808">Transferase</keyword>
<gene>
    <name evidence="5" type="ORF">PMEA_00015795</name>
</gene>
<organism evidence="5 6">
    <name type="scientific">Pocillopora meandrina</name>
    <dbReference type="NCBI Taxonomy" id="46732"/>
    <lineage>
        <taxon>Eukaryota</taxon>
        <taxon>Metazoa</taxon>
        <taxon>Cnidaria</taxon>
        <taxon>Anthozoa</taxon>
        <taxon>Hexacorallia</taxon>
        <taxon>Scleractinia</taxon>
        <taxon>Astrocoeniina</taxon>
        <taxon>Pocilloporidae</taxon>
        <taxon>Pocillopora</taxon>
    </lineage>
</organism>
<dbReference type="Proteomes" id="UP001159428">
    <property type="component" value="Unassembled WGS sequence"/>
</dbReference>
<sequence length="351" mass="38988">MVIRLACQCLCHNVCAQTSGHILSPNGGSWLLMSLLLQVVLIKPAYSDEPPSTEQKVLHRTFKISYVEKDGEILVIKTSIEESMWKGLTNLIEITRVTCESLLNDTEILHEIRDYDLIVYESLGVCATLVAELLDIPNVVIVSNPPSNFDSSMYRVPMPSSYVPSRLLPFSCEMSFTERVLNFFVVNIFQFLLETLSVRSYSSLKEKYNITPEVSYREAVASAELVLFNGHYAVECPQPLLPGQIILGPIAVKPEPDPLPPDLADFIKDSGGQGFIIASFGSYAKMTISNRTIDVLAAAFGKLKQKIIWKHKGYIPSSVGPNIKVVSWIPQNDLLAHRDIKVFVSHAGTNS</sequence>
<dbReference type="PANTHER" id="PTHR48043:SF145">
    <property type="entry name" value="FI06409P-RELATED"/>
    <property type="match status" value="1"/>
</dbReference>
<feature type="chain" id="PRO_5043392764" evidence="4">
    <location>
        <begin position="48"/>
        <end position="351"/>
    </location>
</feature>
<evidence type="ECO:0000256" key="1">
    <source>
        <dbReference type="ARBA" id="ARBA00009995"/>
    </source>
</evidence>
<dbReference type="PANTHER" id="PTHR48043">
    <property type="entry name" value="EG:EG0003.4 PROTEIN-RELATED"/>
    <property type="match status" value="1"/>
</dbReference>
<keyword evidence="2" id="KW-0328">Glycosyltransferase</keyword>
<evidence type="ECO:0000256" key="3">
    <source>
        <dbReference type="ARBA" id="ARBA00022679"/>
    </source>
</evidence>
<dbReference type="EMBL" id="CALNXJ010000028">
    <property type="protein sequence ID" value="CAH3134269.1"/>
    <property type="molecule type" value="Genomic_DNA"/>
</dbReference>